<feature type="compositionally biased region" description="Basic and acidic residues" evidence="7">
    <location>
        <begin position="283"/>
        <end position="296"/>
    </location>
</feature>
<protein>
    <recommendedName>
        <fullName evidence="6">AP-3 complex subunit beta</fullName>
    </recommendedName>
</protein>
<comment type="caution">
    <text evidence="9">The sequence shown here is derived from an EMBL/GenBank/DDBJ whole genome shotgun (WGS) entry which is preliminary data.</text>
</comment>
<dbReference type="EMBL" id="QSBY01000011">
    <property type="protein sequence ID" value="RHW68104.1"/>
    <property type="molecule type" value="Genomic_DNA"/>
</dbReference>
<evidence type="ECO:0000256" key="6">
    <source>
        <dbReference type="PIRNR" id="PIRNR037096"/>
    </source>
</evidence>
<dbReference type="Gene3D" id="1.25.10.10">
    <property type="entry name" value="Leucine-rich Repeat Variant"/>
    <property type="match status" value="1"/>
</dbReference>
<feature type="compositionally biased region" description="Low complexity" evidence="7">
    <location>
        <begin position="304"/>
        <end position="317"/>
    </location>
</feature>
<dbReference type="GO" id="GO:0006886">
    <property type="term" value="P:intracellular protein transport"/>
    <property type="evidence" value="ECO:0007669"/>
    <property type="project" value="InterPro"/>
</dbReference>
<evidence type="ECO:0000259" key="8">
    <source>
        <dbReference type="Pfam" id="PF01602"/>
    </source>
</evidence>
<dbReference type="PANTHER" id="PTHR11134">
    <property type="entry name" value="ADAPTOR COMPLEX SUBUNIT BETA FAMILY MEMBER"/>
    <property type="match status" value="1"/>
</dbReference>
<keyword evidence="3 6" id="KW-0813">Transport</keyword>
<dbReference type="InterPro" id="IPR016024">
    <property type="entry name" value="ARM-type_fold"/>
</dbReference>
<organism evidence="9">
    <name type="scientific">Trypanosoma brucei equiperdum</name>
    <dbReference type="NCBI Taxonomy" id="630700"/>
    <lineage>
        <taxon>Eukaryota</taxon>
        <taxon>Discoba</taxon>
        <taxon>Euglenozoa</taxon>
        <taxon>Kinetoplastea</taxon>
        <taxon>Metakinetoplastina</taxon>
        <taxon>Trypanosomatida</taxon>
        <taxon>Trypanosomatidae</taxon>
        <taxon>Trypanosoma</taxon>
    </lineage>
</organism>
<evidence type="ECO:0000256" key="1">
    <source>
        <dbReference type="ARBA" id="ARBA00004308"/>
    </source>
</evidence>
<sequence>MNRAIIAEKASLASERAKEFISSGGSIVSRARSLVSGDAQFFAVQPKPEDLRRHLNSDCIHEKSVAMKRIIAQMCKGYDMSTFFADVVKNIHSPSVELRKLIYFFVTHYAEERPNEALLSISAFQKDLMDHSMHVRSLALRMLSAMRIPAIHTLVMVAVQKCALDTEPLVRKTAAISLAQVYAVNGSEADLETIYSILQQLLADKNSEVAAAAALSFVEICPHEVSFIHKVYRNLCRVIGDCDEWGQVVLIHVLLRYARTQFCDPNEQTGRRELISDSSDEAEQSKKNKENDKEEGVNDANDGESSSETTSSSSSSSWDRKMLGLRRGGPNAAMLLDSDHRLLLDSVKPLLMSLNSAVVVAATAVICHCGPKADMDACTLPLLRLLAGPDERHSVVLSTIHTIVLTHAEPFVPYIREFFLMPQDKREIRILKLSIISKLATANNFPDLFREFRHYTRSYHVEHVVDAVRGLGLIAVRLSSVCTSQVMRVVLPLLSHKNAEVVSESIKVLQLLVVQGNSSGRQTARLVYRLLQRVIKGEVTSDSAKAVILWLVGENIQLHNVIAAAAPECFRILVKSFKTEGSEVRKQVLMLGCKIWMFLDGSGAVAERFRQLFFYLIELANFDDDYDVRDYARLVGCAVDRQSATFEGLKRMLLFREKKQPQSSDPYAEHTHYELGSLSHFIGKPFTGYHPLPPWATVPSDPLLRLPPGCEVRGDGADSGDDSMSDDEDDDDSSMMYSDSSSDSGTCRGSGSSDASTSVHSSYTGDDGYSSTDGSQQRGGNSTSDEMGRGDDEEQRTPAKEAVIRPSDASSKTNITNIAAEASDAPRRPVVKVTVRRLGAPKPAPDSKTVPTETEGGVTAAVTLEKEGSRSGGTPGVSSTTAGNNAVREVINDKTTASVEGGSDRALDTPTREGSGPAE</sequence>
<feature type="domain" description="Clathrin/coatomer adaptor adaptin-like N-terminal" evidence="8">
    <location>
        <begin position="49"/>
        <end position="634"/>
    </location>
</feature>
<dbReference type="InterPro" id="IPR002553">
    <property type="entry name" value="Clathrin/coatomer_adapt-like_N"/>
</dbReference>
<dbReference type="GO" id="GO:0030123">
    <property type="term" value="C:AP-3 adaptor complex"/>
    <property type="evidence" value="ECO:0007669"/>
    <property type="project" value="UniProtKB-UniRule"/>
</dbReference>
<dbReference type="AlphaFoldDB" id="A0A3L6KUL8"/>
<name>A0A3L6KUL8_9TRYP</name>
<gene>
    <name evidence="9" type="primary">AP3B</name>
    <name evidence="9" type="ORF">DPX39_110081600</name>
</gene>
<feature type="compositionally biased region" description="Polar residues" evidence="7">
    <location>
        <begin position="755"/>
        <end position="785"/>
    </location>
</feature>
<evidence type="ECO:0000256" key="5">
    <source>
        <dbReference type="ARBA" id="ARBA00023136"/>
    </source>
</evidence>
<dbReference type="InterPro" id="IPR026739">
    <property type="entry name" value="AP_beta"/>
</dbReference>
<proteinExistence type="inferred from homology"/>
<feature type="compositionally biased region" description="Basic and acidic residues" evidence="7">
    <location>
        <begin position="786"/>
        <end position="803"/>
    </location>
</feature>
<dbReference type="GO" id="GO:0016192">
    <property type="term" value="P:vesicle-mediated transport"/>
    <property type="evidence" value="ECO:0007669"/>
    <property type="project" value="InterPro"/>
</dbReference>
<evidence type="ECO:0000256" key="4">
    <source>
        <dbReference type="ARBA" id="ARBA00022927"/>
    </source>
</evidence>
<feature type="region of interest" description="Disordered" evidence="7">
    <location>
        <begin position="270"/>
        <end position="321"/>
    </location>
</feature>
<feature type="region of interest" description="Disordered" evidence="7">
    <location>
        <begin position="706"/>
        <end position="919"/>
    </location>
</feature>
<comment type="subcellular location">
    <subcellularLocation>
        <location evidence="1">Endomembrane system</location>
    </subcellularLocation>
</comment>
<feature type="compositionally biased region" description="Acidic residues" evidence="7">
    <location>
        <begin position="718"/>
        <end position="733"/>
    </location>
</feature>
<evidence type="ECO:0000256" key="3">
    <source>
        <dbReference type="ARBA" id="ARBA00022448"/>
    </source>
</evidence>
<evidence type="ECO:0000256" key="7">
    <source>
        <dbReference type="SAM" id="MobiDB-lite"/>
    </source>
</evidence>
<comment type="similarity">
    <text evidence="2 6">Belongs to the adaptor complexes large subunit family.</text>
</comment>
<evidence type="ECO:0000256" key="2">
    <source>
        <dbReference type="ARBA" id="ARBA00006613"/>
    </source>
</evidence>
<dbReference type="InterPro" id="IPR026740">
    <property type="entry name" value="AP3_beta"/>
</dbReference>
<dbReference type="Proteomes" id="UP000266743">
    <property type="component" value="Chromosome 11"/>
</dbReference>
<dbReference type="GO" id="GO:0012505">
    <property type="term" value="C:endomembrane system"/>
    <property type="evidence" value="ECO:0007669"/>
    <property type="project" value="UniProtKB-SubCell"/>
</dbReference>
<dbReference type="Pfam" id="PF01602">
    <property type="entry name" value="Adaptin_N"/>
    <property type="match status" value="1"/>
</dbReference>
<dbReference type="InterPro" id="IPR011989">
    <property type="entry name" value="ARM-like"/>
</dbReference>
<accession>A0A3L6KUL8</accession>
<reference evidence="9" key="1">
    <citation type="submission" date="2018-09" db="EMBL/GenBank/DDBJ databases">
        <title>whole genome sequence of T. equiperdum IVM-t1 strain.</title>
        <authorList>
            <person name="Suganuma K."/>
        </authorList>
    </citation>
    <scope>NUCLEOTIDE SEQUENCE [LARGE SCALE GENOMIC DNA]</scope>
    <source>
        <strain evidence="9">IVM-t1</strain>
    </source>
</reference>
<evidence type="ECO:0000313" key="9">
    <source>
        <dbReference type="EMBL" id="RHW68104.1"/>
    </source>
</evidence>
<keyword evidence="4 6" id="KW-0653">Protein transport</keyword>
<feature type="compositionally biased region" description="Polar residues" evidence="7">
    <location>
        <begin position="808"/>
        <end position="817"/>
    </location>
</feature>
<dbReference type="PIRSF" id="PIRSF037096">
    <property type="entry name" value="AP3_complex_beta"/>
    <property type="match status" value="1"/>
</dbReference>
<keyword evidence="5 6" id="KW-0472">Membrane</keyword>
<feature type="compositionally biased region" description="Basic and acidic residues" evidence="7">
    <location>
        <begin position="902"/>
        <end position="911"/>
    </location>
</feature>
<feature type="compositionally biased region" description="Low complexity" evidence="7">
    <location>
        <begin position="734"/>
        <end position="754"/>
    </location>
</feature>
<dbReference type="SUPFAM" id="SSF48371">
    <property type="entry name" value="ARM repeat"/>
    <property type="match status" value="1"/>
</dbReference>